<comment type="similarity">
    <text evidence="2">Belongs to the 5'-nucleotidase family.</text>
</comment>
<dbReference type="RefSeq" id="WP_090829412.1">
    <property type="nucleotide sequence ID" value="NZ_FOBH01000014.1"/>
</dbReference>
<dbReference type="Proteomes" id="UP000198620">
    <property type="component" value="Unassembled WGS sequence"/>
</dbReference>
<dbReference type="InterPro" id="IPR036907">
    <property type="entry name" value="5'-Nucleotdase_C_sf"/>
</dbReference>
<proteinExistence type="inferred from homology"/>
<keyword evidence="6" id="KW-1185">Reference proteome</keyword>
<dbReference type="STRING" id="1233.SAMN05216387_11418"/>
<dbReference type="GO" id="GO:0008768">
    <property type="term" value="F:UDP-sugar diphosphatase activity"/>
    <property type="evidence" value="ECO:0007669"/>
    <property type="project" value="TreeGrafter"/>
</dbReference>
<evidence type="ECO:0000313" key="5">
    <source>
        <dbReference type="EMBL" id="SEL53062.1"/>
    </source>
</evidence>
<keyword evidence="2" id="KW-0378">Hydrolase</keyword>
<dbReference type="EMBL" id="FOBH01000014">
    <property type="protein sequence ID" value="SEL53062.1"/>
    <property type="molecule type" value="Genomic_DNA"/>
</dbReference>
<reference evidence="5 6" key="1">
    <citation type="submission" date="2016-10" db="EMBL/GenBank/DDBJ databases">
        <authorList>
            <person name="de Groot N.N."/>
        </authorList>
    </citation>
    <scope>NUCLEOTIDE SEQUENCE [LARGE SCALE GENOMIC DNA]</scope>
    <source>
        <strain evidence="5 6">Nv1</strain>
    </source>
</reference>
<dbReference type="InterPro" id="IPR004843">
    <property type="entry name" value="Calcineurin-like_PHP"/>
</dbReference>
<evidence type="ECO:0000256" key="1">
    <source>
        <dbReference type="ARBA" id="ARBA00022729"/>
    </source>
</evidence>
<dbReference type="GO" id="GO:0000166">
    <property type="term" value="F:nucleotide binding"/>
    <property type="evidence" value="ECO:0007669"/>
    <property type="project" value="UniProtKB-KW"/>
</dbReference>
<dbReference type="SUPFAM" id="SSF56300">
    <property type="entry name" value="Metallo-dependent phosphatases"/>
    <property type="match status" value="1"/>
</dbReference>
<dbReference type="OrthoDB" id="9803927at2"/>
<dbReference type="GO" id="GO:0009166">
    <property type="term" value="P:nucleotide catabolic process"/>
    <property type="evidence" value="ECO:0007669"/>
    <property type="project" value="InterPro"/>
</dbReference>
<organism evidence="5 6">
    <name type="scientific">Nitrosovibrio tenuis</name>
    <dbReference type="NCBI Taxonomy" id="1233"/>
    <lineage>
        <taxon>Bacteria</taxon>
        <taxon>Pseudomonadati</taxon>
        <taxon>Pseudomonadota</taxon>
        <taxon>Betaproteobacteria</taxon>
        <taxon>Nitrosomonadales</taxon>
        <taxon>Nitrosomonadaceae</taxon>
        <taxon>Nitrosovibrio</taxon>
    </lineage>
</organism>
<dbReference type="AlphaFoldDB" id="A0A1H7QYR8"/>
<feature type="signal peptide" evidence="2">
    <location>
        <begin position="1"/>
        <end position="22"/>
    </location>
</feature>
<dbReference type="PRINTS" id="PR01607">
    <property type="entry name" value="APYRASEFAMLY"/>
</dbReference>
<dbReference type="PANTHER" id="PTHR11575">
    <property type="entry name" value="5'-NUCLEOTIDASE-RELATED"/>
    <property type="match status" value="1"/>
</dbReference>
<feature type="chain" id="PRO_5011330605" evidence="2">
    <location>
        <begin position="23"/>
        <end position="667"/>
    </location>
</feature>
<accession>A0A1H7QYR8</accession>
<dbReference type="Gene3D" id="3.90.780.10">
    <property type="entry name" value="5'-Nucleotidase, C-terminal domain"/>
    <property type="match status" value="1"/>
</dbReference>
<dbReference type="Pfam" id="PF02872">
    <property type="entry name" value="5_nucleotid_C"/>
    <property type="match status" value="1"/>
</dbReference>
<dbReference type="InterPro" id="IPR029052">
    <property type="entry name" value="Metallo-depent_PP-like"/>
</dbReference>
<sequence length="667" mass="69505">MIPILKPLAALIGLALAGTATANCTGNITIGEDSSQISTAVANKTVGATCLNNLIIDTEAEGANYRNHGEFVARLSKQVTGWARQGILRSKEAAELRAAGARSEVGKTLKVRVIAFNDFHGNIDGADLNFTSPVDGIPPRTPAGGVDYLAGLVKQLKASAPNNVVVSAGDLIGASPLDSALFHDEPTIETMNRLGLEFNAVGNHEFDEGREELLRMQNGGCHPTDANSCQGNSVGTPYPFEGARFDFLAANVMDTASGKTLFPAYGVKNFKGNRVAFIGMTLKGTPSIVTPAGISGLAFKDEADTVNQLIGKLKRHGINAVVVLLHEGGLAPGSINGCAGVSGPIVDIVKRLDDAVDLIISGHTHQAYNCTLPNSTGRTIPVTSAGAFGRLLTSIDLILDTRTKDIVAVSAMNKLVDRDNVLHAADPIKPVDEISVIVANYQALAEPIANRVIGSITANITAVRNAAGESALGDVIADSQLAATAPPDKGGAAIAFMNTGGIRADLTYAGSTADEGDGNVTYGEAFTVQPFGNSLTIKTLTGQQLYDLLNQQWAAGQYADGGRTLQISNGFTYQHTFVPKVSPLGANYVCDGSLKLNGVAIDKSASYRVTMNSFLASGGDNYSVFNLGTNQLGGDVDLDALEAYLHANPGGITPGSQDRIRNVAACN</sequence>
<keyword evidence="2" id="KW-0547">Nucleotide-binding</keyword>
<dbReference type="PANTHER" id="PTHR11575:SF24">
    <property type="entry name" value="5'-NUCLEOTIDASE"/>
    <property type="match status" value="1"/>
</dbReference>
<evidence type="ECO:0000259" key="4">
    <source>
        <dbReference type="Pfam" id="PF02872"/>
    </source>
</evidence>
<name>A0A1H7QYR8_9PROT</name>
<gene>
    <name evidence="5" type="ORF">SAMN05216387_11418</name>
</gene>
<evidence type="ECO:0000256" key="2">
    <source>
        <dbReference type="RuleBase" id="RU362119"/>
    </source>
</evidence>
<dbReference type="Pfam" id="PF00149">
    <property type="entry name" value="Metallophos"/>
    <property type="match status" value="1"/>
</dbReference>
<keyword evidence="1 2" id="KW-0732">Signal</keyword>
<feature type="domain" description="5'-Nucleotidase C-terminal" evidence="4">
    <location>
        <begin position="452"/>
        <end position="626"/>
    </location>
</feature>
<dbReference type="InterPro" id="IPR008334">
    <property type="entry name" value="5'-Nucleotdase_C"/>
</dbReference>
<feature type="domain" description="Calcineurin-like phosphoesterase" evidence="3">
    <location>
        <begin position="112"/>
        <end position="366"/>
    </location>
</feature>
<dbReference type="GO" id="GO:0030288">
    <property type="term" value="C:outer membrane-bounded periplasmic space"/>
    <property type="evidence" value="ECO:0007669"/>
    <property type="project" value="TreeGrafter"/>
</dbReference>
<dbReference type="Gene3D" id="3.60.21.10">
    <property type="match status" value="1"/>
</dbReference>
<dbReference type="InterPro" id="IPR006179">
    <property type="entry name" value="5_nucleotidase/apyrase"/>
</dbReference>
<evidence type="ECO:0000259" key="3">
    <source>
        <dbReference type="Pfam" id="PF00149"/>
    </source>
</evidence>
<evidence type="ECO:0000313" key="6">
    <source>
        <dbReference type="Proteomes" id="UP000198620"/>
    </source>
</evidence>
<protein>
    <submittedName>
        <fullName evidence="5">5'-nucleotidase</fullName>
    </submittedName>
</protein>
<dbReference type="SUPFAM" id="SSF55816">
    <property type="entry name" value="5'-nucleotidase (syn. UDP-sugar hydrolase), C-terminal domain"/>
    <property type="match status" value="1"/>
</dbReference>
<dbReference type="GO" id="GO:0008253">
    <property type="term" value="F:5'-nucleotidase activity"/>
    <property type="evidence" value="ECO:0007669"/>
    <property type="project" value="TreeGrafter"/>
</dbReference>